<dbReference type="AlphaFoldDB" id="A0A565C9Y7"/>
<accession>A0A565C9Y7</accession>
<keyword evidence="4" id="KW-1185">Reference proteome</keyword>
<protein>
    <recommendedName>
        <fullName evidence="2">EF-hand domain-containing protein</fullName>
    </recommendedName>
</protein>
<dbReference type="GO" id="GO:0005509">
    <property type="term" value="F:calcium ion binding"/>
    <property type="evidence" value="ECO:0007669"/>
    <property type="project" value="InterPro"/>
</dbReference>
<gene>
    <name evidence="3" type="ORF">ANE_LOCUS20910</name>
</gene>
<dbReference type="PROSITE" id="PS50222">
    <property type="entry name" value="EF_HAND_2"/>
    <property type="match status" value="1"/>
</dbReference>
<evidence type="ECO:0000256" key="1">
    <source>
        <dbReference type="SAM" id="MobiDB-lite"/>
    </source>
</evidence>
<feature type="compositionally biased region" description="Gly residues" evidence="1">
    <location>
        <begin position="13"/>
        <end position="27"/>
    </location>
</feature>
<proteinExistence type="predicted"/>
<dbReference type="Proteomes" id="UP000489600">
    <property type="component" value="Unassembled WGS sequence"/>
</dbReference>
<evidence type="ECO:0000313" key="3">
    <source>
        <dbReference type="EMBL" id="VVB10466.1"/>
    </source>
</evidence>
<dbReference type="PROSITE" id="PS00018">
    <property type="entry name" value="EF_HAND_1"/>
    <property type="match status" value="1"/>
</dbReference>
<dbReference type="PANTHER" id="PTHR46824">
    <property type="entry name" value="CALCIUM-BINDING PROTEIN CML48-RELATED"/>
    <property type="match status" value="1"/>
</dbReference>
<organism evidence="3 4">
    <name type="scientific">Arabis nemorensis</name>
    <dbReference type="NCBI Taxonomy" id="586526"/>
    <lineage>
        <taxon>Eukaryota</taxon>
        <taxon>Viridiplantae</taxon>
        <taxon>Streptophyta</taxon>
        <taxon>Embryophyta</taxon>
        <taxon>Tracheophyta</taxon>
        <taxon>Spermatophyta</taxon>
        <taxon>Magnoliopsida</taxon>
        <taxon>eudicotyledons</taxon>
        <taxon>Gunneridae</taxon>
        <taxon>Pentapetalae</taxon>
        <taxon>rosids</taxon>
        <taxon>malvids</taxon>
        <taxon>Brassicales</taxon>
        <taxon>Brassicaceae</taxon>
        <taxon>Arabideae</taxon>
        <taxon>Arabis</taxon>
    </lineage>
</organism>
<feature type="region of interest" description="Disordered" evidence="1">
    <location>
        <begin position="1"/>
        <end position="38"/>
    </location>
</feature>
<feature type="domain" description="EF-hand" evidence="2">
    <location>
        <begin position="50"/>
        <end position="85"/>
    </location>
</feature>
<sequence length="102" mass="10617">MVTGAHPPSGSSDYGGYGLQSGHGGYGAPPPPHTQGSFGSPFASLAFLPRTDPNIVACLQAVDRDGSGFIDDKELQGALSLTAIQIESSLEIDIVHFVQKYV</sequence>
<dbReference type="OrthoDB" id="186625at2759"/>
<comment type="caution">
    <text evidence="3">The sequence shown here is derived from an EMBL/GenBank/DDBJ whole genome shotgun (WGS) entry which is preliminary data.</text>
</comment>
<dbReference type="EMBL" id="CABITT030000007">
    <property type="protein sequence ID" value="VVB10466.1"/>
    <property type="molecule type" value="Genomic_DNA"/>
</dbReference>
<dbReference type="InterPro" id="IPR002048">
    <property type="entry name" value="EF_hand_dom"/>
</dbReference>
<dbReference type="InterPro" id="IPR044590">
    <property type="entry name" value="CML48/49/50"/>
</dbReference>
<reference evidence="3" key="1">
    <citation type="submission" date="2019-07" db="EMBL/GenBank/DDBJ databases">
        <authorList>
            <person name="Dittberner H."/>
        </authorList>
    </citation>
    <scope>NUCLEOTIDE SEQUENCE [LARGE SCALE GENOMIC DNA]</scope>
</reference>
<evidence type="ECO:0000313" key="4">
    <source>
        <dbReference type="Proteomes" id="UP000489600"/>
    </source>
</evidence>
<dbReference type="InterPro" id="IPR018247">
    <property type="entry name" value="EF_Hand_1_Ca_BS"/>
</dbReference>
<evidence type="ECO:0000259" key="2">
    <source>
        <dbReference type="PROSITE" id="PS50222"/>
    </source>
</evidence>
<dbReference type="PANTHER" id="PTHR46824:SF1">
    <property type="entry name" value="CALCIUM-BINDING PROTEIN CML49-RELATED"/>
    <property type="match status" value="1"/>
</dbReference>
<name>A0A565C9Y7_9BRAS</name>